<keyword evidence="2" id="KW-1185">Reference proteome</keyword>
<protein>
    <submittedName>
        <fullName evidence="1">Uncharacterized protein</fullName>
    </submittedName>
</protein>
<accession>T0QU36</accession>
<sequence>MAARARATIWAGPAATAIAVQGVRCTMLGTAHALSLIQRHKGVAMTPDNHDSAIRVMGHLNQGATCCHAIAINHAGRCNHRSHAHGVTKPALRSRSLMDYSTPVGRIRSASLS</sequence>
<dbReference type="InParanoid" id="T0QU36"/>
<evidence type="ECO:0000313" key="1">
    <source>
        <dbReference type="EMBL" id="EQC38231.1"/>
    </source>
</evidence>
<dbReference type="VEuPathDB" id="FungiDB:SDRG_04658"/>
<gene>
    <name evidence="1" type="ORF">SDRG_04658</name>
</gene>
<dbReference type="GeneID" id="19945385"/>
<dbReference type="RefSeq" id="XP_008608558.1">
    <property type="nucleotide sequence ID" value="XM_008610336.1"/>
</dbReference>
<dbReference type="EMBL" id="JH767142">
    <property type="protein sequence ID" value="EQC38231.1"/>
    <property type="molecule type" value="Genomic_DNA"/>
</dbReference>
<dbReference type="AlphaFoldDB" id="T0QU36"/>
<reference evidence="1 2" key="1">
    <citation type="submission" date="2012-04" db="EMBL/GenBank/DDBJ databases">
        <title>The Genome Sequence of Saprolegnia declina VS20.</title>
        <authorList>
            <consortium name="The Broad Institute Genome Sequencing Platform"/>
            <person name="Russ C."/>
            <person name="Nusbaum C."/>
            <person name="Tyler B."/>
            <person name="van West P."/>
            <person name="Dieguez-Uribeondo J."/>
            <person name="de Bruijn I."/>
            <person name="Tripathy S."/>
            <person name="Jiang R."/>
            <person name="Young S.K."/>
            <person name="Zeng Q."/>
            <person name="Gargeya S."/>
            <person name="Fitzgerald M."/>
            <person name="Haas B."/>
            <person name="Abouelleil A."/>
            <person name="Alvarado L."/>
            <person name="Arachchi H.M."/>
            <person name="Berlin A."/>
            <person name="Chapman S.B."/>
            <person name="Goldberg J."/>
            <person name="Griggs A."/>
            <person name="Gujja S."/>
            <person name="Hansen M."/>
            <person name="Howarth C."/>
            <person name="Imamovic A."/>
            <person name="Larimer J."/>
            <person name="McCowen C."/>
            <person name="Montmayeur A."/>
            <person name="Murphy C."/>
            <person name="Neiman D."/>
            <person name="Pearson M."/>
            <person name="Priest M."/>
            <person name="Roberts A."/>
            <person name="Saif S."/>
            <person name="Shea T."/>
            <person name="Sisk P."/>
            <person name="Sykes S."/>
            <person name="Wortman J."/>
            <person name="Nusbaum C."/>
            <person name="Birren B."/>
        </authorList>
    </citation>
    <scope>NUCLEOTIDE SEQUENCE [LARGE SCALE GENOMIC DNA]</scope>
    <source>
        <strain evidence="1 2">VS20</strain>
    </source>
</reference>
<dbReference type="OMA" id="HAIAINH"/>
<name>T0QU36_SAPDV</name>
<organism evidence="1 2">
    <name type="scientific">Saprolegnia diclina (strain VS20)</name>
    <dbReference type="NCBI Taxonomy" id="1156394"/>
    <lineage>
        <taxon>Eukaryota</taxon>
        <taxon>Sar</taxon>
        <taxon>Stramenopiles</taxon>
        <taxon>Oomycota</taxon>
        <taxon>Saprolegniomycetes</taxon>
        <taxon>Saprolegniales</taxon>
        <taxon>Saprolegniaceae</taxon>
        <taxon>Saprolegnia</taxon>
    </lineage>
</organism>
<evidence type="ECO:0000313" key="2">
    <source>
        <dbReference type="Proteomes" id="UP000030762"/>
    </source>
</evidence>
<dbReference type="Proteomes" id="UP000030762">
    <property type="component" value="Unassembled WGS sequence"/>
</dbReference>
<proteinExistence type="predicted"/>